<keyword evidence="3" id="KW-1185">Reference proteome</keyword>
<reference evidence="2 3" key="1">
    <citation type="journal article" date="2011" name="EMBO J.">
        <title>Structural diversity of bacterial flagellar motors.</title>
        <authorList>
            <person name="Chen S."/>
            <person name="Beeby M."/>
            <person name="Murphy G.E."/>
            <person name="Leadbetter J.R."/>
            <person name="Hendrixson D.R."/>
            <person name="Briegel A."/>
            <person name="Li Z."/>
            <person name="Shi J."/>
            <person name="Tocheva E.I."/>
            <person name="Muller A."/>
            <person name="Dobro M.J."/>
            <person name="Jensen G.J."/>
        </authorList>
    </citation>
    <scope>NUCLEOTIDE SEQUENCE [LARGE SCALE GENOMIC DNA]</scope>
    <source>
        <strain evidence="2 3">ATCC 19624</strain>
    </source>
</reference>
<dbReference type="SUPFAM" id="SSF159664">
    <property type="entry name" value="CobE/GbiG C-terminal domain-like"/>
    <property type="match status" value="1"/>
</dbReference>
<comment type="caution">
    <text evidence="2">The sequence shown here is derived from an EMBL/GenBank/DDBJ whole genome shotgun (WGS) entry which is preliminary data.</text>
</comment>
<dbReference type="STRING" id="887062.HGR_12954"/>
<dbReference type="GO" id="GO:0009236">
    <property type="term" value="P:cobalamin biosynthetic process"/>
    <property type="evidence" value="ECO:0007669"/>
    <property type="project" value="InterPro"/>
</dbReference>
<gene>
    <name evidence="2" type="ORF">HGR_12954</name>
</gene>
<sequence length="149" mass="14980">MTVRTHVTELTEVTHVIAGIGLRQQASVQALRQVLSVALAEAGQQVGAPLRLCALASAADKCEHPALLQLARESALPLRAVALDQLPLQAARPSAHVPARYGARSVAEAAALAAAGPAAVLAGGRHVSADGSATAAIAIADPSSEPPTP</sequence>
<dbReference type="PANTHER" id="PTHR37477">
    <property type="entry name" value="COBALT-PRECORRIN-5A HYDROLASE"/>
    <property type="match status" value="1"/>
</dbReference>
<feature type="domain" description="CobE/GbiG C-terminal" evidence="1">
    <location>
        <begin position="16"/>
        <end position="138"/>
    </location>
</feature>
<evidence type="ECO:0000313" key="2">
    <source>
        <dbReference type="EMBL" id="EGI76056.1"/>
    </source>
</evidence>
<dbReference type="PANTHER" id="PTHR37477:SF1">
    <property type="entry name" value="COBALT-PRECORRIN-5A HYDROLASE"/>
    <property type="match status" value="1"/>
</dbReference>
<accession>F3KVV3</accession>
<dbReference type="Pfam" id="PF01890">
    <property type="entry name" value="CbiG_C"/>
    <property type="match status" value="1"/>
</dbReference>
<evidence type="ECO:0000313" key="3">
    <source>
        <dbReference type="Proteomes" id="UP000016368"/>
    </source>
</evidence>
<dbReference type="InterPro" id="IPR036518">
    <property type="entry name" value="CobE/GbiG_C_sf"/>
</dbReference>
<dbReference type="InterPro" id="IPR052553">
    <property type="entry name" value="CbiG_hydrolase"/>
</dbReference>
<dbReference type="eggNOG" id="ENOG5030JNC">
    <property type="taxonomic scope" value="Bacteria"/>
</dbReference>
<dbReference type="InterPro" id="IPR002750">
    <property type="entry name" value="CobE/GbiG_C"/>
</dbReference>
<protein>
    <recommendedName>
        <fullName evidence="1">CobE/GbiG C-terminal domain-containing protein</fullName>
    </recommendedName>
</protein>
<dbReference type="AlphaFoldDB" id="F3KVV3"/>
<dbReference type="EMBL" id="AEGR01000081">
    <property type="protein sequence ID" value="EGI76056.1"/>
    <property type="molecule type" value="Genomic_DNA"/>
</dbReference>
<organism evidence="2 3">
    <name type="scientific">Hylemonella gracilis ATCC 19624</name>
    <dbReference type="NCBI Taxonomy" id="887062"/>
    <lineage>
        <taxon>Bacteria</taxon>
        <taxon>Pseudomonadati</taxon>
        <taxon>Pseudomonadota</taxon>
        <taxon>Betaproteobacteria</taxon>
        <taxon>Burkholderiales</taxon>
        <taxon>Comamonadaceae</taxon>
        <taxon>Hylemonella</taxon>
    </lineage>
</organism>
<dbReference type="Proteomes" id="UP000016368">
    <property type="component" value="Unassembled WGS sequence"/>
</dbReference>
<evidence type="ECO:0000259" key="1">
    <source>
        <dbReference type="Pfam" id="PF01890"/>
    </source>
</evidence>
<dbReference type="Gene3D" id="3.30.420.180">
    <property type="entry name" value="CobE/GbiG C-terminal domain"/>
    <property type="match status" value="1"/>
</dbReference>
<name>F3KVV3_9BURK</name>
<proteinExistence type="predicted"/>